<accession>A0AAV4MKP7</accession>
<protein>
    <submittedName>
        <fullName evidence="1">Uncharacterized protein</fullName>
    </submittedName>
</protein>
<comment type="caution">
    <text evidence="1">The sequence shown here is derived from an EMBL/GenBank/DDBJ whole genome shotgun (WGS) entry which is preliminary data.</text>
</comment>
<proteinExistence type="predicted"/>
<dbReference type="EMBL" id="BPLR01002310">
    <property type="protein sequence ID" value="GIX72380.1"/>
    <property type="molecule type" value="Genomic_DNA"/>
</dbReference>
<sequence length="90" mass="9895">MRRNRLAAWNESATRHVFIGQQRVFKNKNRHVLISSYRTDLRMDFGTFSPPPPSIVAAGSVSGGLAPTVSAGSKRVLDTSGGFIWDFVSD</sequence>
<evidence type="ECO:0000313" key="1">
    <source>
        <dbReference type="EMBL" id="GIX72380.1"/>
    </source>
</evidence>
<dbReference type="AlphaFoldDB" id="A0AAV4MKP7"/>
<reference evidence="1 2" key="1">
    <citation type="submission" date="2021-06" db="EMBL/GenBank/DDBJ databases">
        <title>Caerostris extrusa draft genome.</title>
        <authorList>
            <person name="Kono N."/>
            <person name="Arakawa K."/>
        </authorList>
    </citation>
    <scope>NUCLEOTIDE SEQUENCE [LARGE SCALE GENOMIC DNA]</scope>
</reference>
<organism evidence="1 2">
    <name type="scientific">Caerostris extrusa</name>
    <name type="common">Bark spider</name>
    <name type="synonym">Caerostris bankana</name>
    <dbReference type="NCBI Taxonomy" id="172846"/>
    <lineage>
        <taxon>Eukaryota</taxon>
        <taxon>Metazoa</taxon>
        <taxon>Ecdysozoa</taxon>
        <taxon>Arthropoda</taxon>
        <taxon>Chelicerata</taxon>
        <taxon>Arachnida</taxon>
        <taxon>Araneae</taxon>
        <taxon>Araneomorphae</taxon>
        <taxon>Entelegynae</taxon>
        <taxon>Araneoidea</taxon>
        <taxon>Araneidae</taxon>
        <taxon>Caerostris</taxon>
    </lineage>
</organism>
<evidence type="ECO:0000313" key="2">
    <source>
        <dbReference type="Proteomes" id="UP001054945"/>
    </source>
</evidence>
<name>A0AAV4MKP7_CAEEX</name>
<dbReference type="Proteomes" id="UP001054945">
    <property type="component" value="Unassembled WGS sequence"/>
</dbReference>
<keyword evidence="2" id="KW-1185">Reference proteome</keyword>
<gene>
    <name evidence="1" type="ORF">CEXT_79391</name>
</gene>